<dbReference type="InterPro" id="IPR005845">
    <property type="entry name" value="A-D-PHexomutase_a/b/a-II"/>
</dbReference>
<gene>
    <name evidence="12" type="ORF">A2290_02930</name>
</gene>
<comment type="caution">
    <text evidence="12">The sequence shown here is derived from an EMBL/GenBank/DDBJ whole genome shotgun (WGS) entry which is preliminary data.</text>
</comment>
<dbReference type="GO" id="GO:0000287">
    <property type="term" value="F:magnesium ion binding"/>
    <property type="evidence" value="ECO:0007669"/>
    <property type="project" value="InterPro"/>
</dbReference>
<dbReference type="GO" id="GO:0005975">
    <property type="term" value="P:carbohydrate metabolic process"/>
    <property type="evidence" value="ECO:0007669"/>
    <property type="project" value="InterPro"/>
</dbReference>
<dbReference type="InterPro" id="IPR005846">
    <property type="entry name" value="A-D-PHexomutase_a/b/a-III"/>
</dbReference>
<dbReference type="Pfam" id="PF02880">
    <property type="entry name" value="PGM_PMM_III"/>
    <property type="match status" value="1"/>
</dbReference>
<protein>
    <recommendedName>
        <fullName evidence="14">Phosphoglucosamine mutase</fullName>
    </recommendedName>
</protein>
<dbReference type="SUPFAM" id="SSF53738">
    <property type="entry name" value="Phosphoglucomutase, first 3 domains"/>
    <property type="match status" value="2"/>
</dbReference>
<evidence type="ECO:0000313" key="13">
    <source>
        <dbReference type="Proteomes" id="UP000177905"/>
    </source>
</evidence>
<dbReference type="Gene3D" id="3.30.310.50">
    <property type="entry name" value="Alpha-D-phosphohexomutase, C-terminal domain"/>
    <property type="match status" value="1"/>
</dbReference>
<evidence type="ECO:0000259" key="10">
    <source>
        <dbReference type="Pfam" id="PF02879"/>
    </source>
</evidence>
<dbReference type="Pfam" id="PF02878">
    <property type="entry name" value="PGM_PMM_I"/>
    <property type="match status" value="1"/>
</dbReference>
<dbReference type="InterPro" id="IPR005843">
    <property type="entry name" value="A-D-PHexomutase_C"/>
</dbReference>
<dbReference type="PANTHER" id="PTHR45745">
    <property type="entry name" value="PHOSPHOMANNOMUTASE 45A"/>
    <property type="match status" value="1"/>
</dbReference>
<dbReference type="InterPro" id="IPR036900">
    <property type="entry name" value="A-D-PHexomutase_C_sf"/>
</dbReference>
<dbReference type="Proteomes" id="UP000177905">
    <property type="component" value="Unassembled WGS sequence"/>
</dbReference>
<dbReference type="PROSITE" id="PS00710">
    <property type="entry name" value="PGM_PMM"/>
    <property type="match status" value="1"/>
</dbReference>
<evidence type="ECO:0000313" key="12">
    <source>
        <dbReference type="EMBL" id="OGC14050.1"/>
    </source>
</evidence>
<dbReference type="SUPFAM" id="SSF55957">
    <property type="entry name" value="Phosphoglucomutase, C-terminal domain"/>
    <property type="match status" value="1"/>
</dbReference>
<evidence type="ECO:0000256" key="5">
    <source>
        <dbReference type="ARBA" id="ARBA00022842"/>
    </source>
</evidence>
<comment type="similarity">
    <text evidence="2 7">Belongs to the phosphohexose mutase family.</text>
</comment>
<dbReference type="InterPro" id="IPR016066">
    <property type="entry name" value="A-D-PHexomutase_CS"/>
</dbReference>
<evidence type="ECO:0000256" key="6">
    <source>
        <dbReference type="ARBA" id="ARBA00023235"/>
    </source>
</evidence>
<keyword evidence="3" id="KW-0597">Phosphoprotein</keyword>
<evidence type="ECO:0000256" key="4">
    <source>
        <dbReference type="ARBA" id="ARBA00022723"/>
    </source>
</evidence>
<accession>A0A1F4S0W7</accession>
<evidence type="ECO:0000259" key="11">
    <source>
        <dbReference type="Pfam" id="PF02880"/>
    </source>
</evidence>
<dbReference type="Gene3D" id="3.40.120.10">
    <property type="entry name" value="Alpha-D-Glucose-1,6-Bisphosphate, subunit A, domain 3"/>
    <property type="match status" value="3"/>
</dbReference>
<dbReference type="EMBL" id="MEUA01000043">
    <property type="protein sequence ID" value="OGC14050.1"/>
    <property type="molecule type" value="Genomic_DNA"/>
</dbReference>
<keyword evidence="5 7" id="KW-0460">Magnesium</keyword>
<evidence type="ECO:0000256" key="1">
    <source>
        <dbReference type="ARBA" id="ARBA00001946"/>
    </source>
</evidence>
<dbReference type="GO" id="GO:0006166">
    <property type="term" value="P:purine ribonucleoside salvage"/>
    <property type="evidence" value="ECO:0007669"/>
    <property type="project" value="TreeGrafter"/>
</dbReference>
<dbReference type="InterPro" id="IPR005841">
    <property type="entry name" value="Alpha-D-phosphohexomutase_SF"/>
</dbReference>
<dbReference type="PANTHER" id="PTHR45745:SF1">
    <property type="entry name" value="PHOSPHOGLUCOMUTASE 2B-RELATED"/>
    <property type="match status" value="1"/>
</dbReference>
<dbReference type="Pfam" id="PF02879">
    <property type="entry name" value="PGM_PMM_II"/>
    <property type="match status" value="1"/>
</dbReference>
<keyword evidence="6" id="KW-0413">Isomerase</keyword>
<evidence type="ECO:0000256" key="3">
    <source>
        <dbReference type="ARBA" id="ARBA00022553"/>
    </source>
</evidence>
<feature type="domain" description="Alpha-D-phosphohexomutase alpha/beta/alpha" evidence="11">
    <location>
        <begin position="267"/>
        <end position="376"/>
    </location>
</feature>
<evidence type="ECO:0000256" key="7">
    <source>
        <dbReference type="RuleBase" id="RU004326"/>
    </source>
</evidence>
<evidence type="ECO:0000259" key="9">
    <source>
        <dbReference type="Pfam" id="PF02878"/>
    </source>
</evidence>
<feature type="domain" description="Alpha-D-phosphohexomutase alpha/beta/alpha" evidence="10">
    <location>
        <begin position="161"/>
        <end position="261"/>
    </location>
</feature>
<feature type="domain" description="Alpha-D-phosphohexomutase C-terminal" evidence="8">
    <location>
        <begin position="401"/>
        <end position="455"/>
    </location>
</feature>
<name>A0A1F4S0W7_UNCSA</name>
<proteinExistence type="inferred from homology"/>
<dbReference type="Pfam" id="PF00408">
    <property type="entry name" value="PGM_PMM_IV"/>
    <property type="match status" value="1"/>
</dbReference>
<keyword evidence="4 7" id="KW-0479">Metal-binding</keyword>
<dbReference type="GO" id="GO:0008973">
    <property type="term" value="F:phosphopentomutase activity"/>
    <property type="evidence" value="ECO:0007669"/>
    <property type="project" value="TreeGrafter"/>
</dbReference>
<organism evidence="12 13">
    <name type="scientific">candidate division WOR-1 bacterium RIFOXYB2_FULL_36_35</name>
    <dbReference type="NCBI Taxonomy" id="1802578"/>
    <lineage>
        <taxon>Bacteria</taxon>
        <taxon>Bacillati</taxon>
        <taxon>Saganbacteria</taxon>
    </lineage>
</organism>
<feature type="domain" description="Alpha-D-phosphohexomutase alpha/beta/alpha" evidence="9">
    <location>
        <begin position="6"/>
        <end position="139"/>
    </location>
</feature>
<dbReference type="InterPro" id="IPR005844">
    <property type="entry name" value="A-D-PHexomutase_a/b/a-I"/>
</dbReference>
<dbReference type="InterPro" id="IPR016055">
    <property type="entry name" value="A-D-PHexomutase_a/b/a-I/II/III"/>
</dbReference>
<reference evidence="12 13" key="1">
    <citation type="journal article" date="2016" name="Nat. Commun.">
        <title>Thousands of microbial genomes shed light on interconnected biogeochemical processes in an aquifer system.</title>
        <authorList>
            <person name="Anantharaman K."/>
            <person name="Brown C.T."/>
            <person name="Hug L.A."/>
            <person name="Sharon I."/>
            <person name="Castelle C.J."/>
            <person name="Probst A.J."/>
            <person name="Thomas B.C."/>
            <person name="Singh A."/>
            <person name="Wilkins M.J."/>
            <person name="Karaoz U."/>
            <person name="Brodie E.L."/>
            <person name="Williams K.H."/>
            <person name="Hubbard S.S."/>
            <person name="Banfield J.F."/>
        </authorList>
    </citation>
    <scope>NUCLEOTIDE SEQUENCE [LARGE SCALE GENOMIC DNA]</scope>
</reference>
<evidence type="ECO:0008006" key="14">
    <source>
        <dbReference type="Google" id="ProtNLM"/>
    </source>
</evidence>
<evidence type="ECO:0000256" key="2">
    <source>
        <dbReference type="ARBA" id="ARBA00010231"/>
    </source>
</evidence>
<evidence type="ECO:0000259" key="8">
    <source>
        <dbReference type="Pfam" id="PF00408"/>
    </source>
</evidence>
<dbReference type="PRINTS" id="PR00509">
    <property type="entry name" value="PGMPMM"/>
</dbReference>
<sequence>MKKNKIKFGTDGWRGEIAKDFTFKNIEKVSLAFVQYLKKFNLIKNGIAVGYDNRFQSEDFARVAASICSNANIKTFYSEISLPSPALSYFVNTNKLDGGIMITASHNPSNWNGFKIKESFGGSAKSETTKEIEAILEEMNEPIKPADKENQKYELFNPKPEYLKHISSFVDLSIIKSAGIKIIFDPMHGSGAGYLKEIIPEIEEINSNRDPLFGGVNPEPLPSNLTDLISTTKESILKNKLSVGIAIDGDADRIGAIDPDGTYISSHNVFSLLLKHLYENKKLRGKIVKTFNISRLVEKQAKEYGLEIIEKPIGFKYIVEEFLKGGVMIGGEESGGIGIINNIPERDGTLNALLLLELIAITGKTLSQNLKSIMDKLGYYYYDRLDLHIKRDLFSSKLEKLKNIKDFAGNNVTKIETLDGVKLNFQDGSWILFRASGTEPLLRIYSEGTSIDQVKFLLGKGETFIKE</sequence>
<dbReference type="AlphaFoldDB" id="A0A1F4S0W7"/>
<comment type="cofactor">
    <cofactor evidence="1">
        <name>Mg(2+)</name>
        <dbReference type="ChEBI" id="CHEBI:18420"/>
    </cofactor>
</comment>